<organism evidence="4 5">
    <name type="scientific">Marinobacter lutaoensis</name>
    <dbReference type="NCBI Taxonomy" id="135739"/>
    <lineage>
        <taxon>Bacteria</taxon>
        <taxon>Pseudomonadati</taxon>
        <taxon>Pseudomonadota</taxon>
        <taxon>Gammaproteobacteria</taxon>
        <taxon>Pseudomonadales</taxon>
        <taxon>Marinobacteraceae</taxon>
        <taxon>Marinobacter</taxon>
    </lineage>
</organism>
<protein>
    <recommendedName>
        <fullName evidence="6">Esterase</fullName>
    </recommendedName>
</protein>
<comment type="similarity">
    <text evidence="1">Belongs to the esterase D family.</text>
</comment>
<dbReference type="EMBL" id="MSCW01000004">
    <property type="protein sequence ID" value="ONF44596.1"/>
    <property type="molecule type" value="Genomic_DNA"/>
</dbReference>
<dbReference type="Pfam" id="PF00756">
    <property type="entry name" value="Esterase"/>
    <property type="match status" value="1"/>
</dbReference>
<dbReference type="PANTHER" id="PTHR40841:SF2">
    <property type="entry name" value="SIDEROPHORE-DEGRADING ESTERASE (EUROFUNG)"/>
    <property type="match status" value="1"/>
</dbReference>
<comment type="caution">
    <text evidence="4">The sequence shown here is derived from an EMBL/GenBank/DDBJ whole genome shotgun (WGS) entry which is preliminary data.</text>
</comment>
<dbReference type="GO" id="GO:0016788">
    <property type="term" value="F:hydrolase activity, acting on ester bonds"/>
    <property type="evidence" value="ECO:0007669"/>
    <property type="project" value="TreeGrafter"/>
</dbReference>
<evidence type="ECO:0000313" key="4">
    <source>
        <dbReference type="EMBL" id="ONF44596.1"/>
    </source>
</evidence>
<reference evidence="4 5" key="1">
    <citation type="submission" date="2016-12" db="EMBL/GenBank/DDBJ databases">
        <title>Marinobacter lutaoensis whole genome sequencing.</title>
        <authorList>
            <person name="Verma A."/>
            <person name="Krishnamurthi S."/>
        </authorList>
    </citation>
    <scope>NUCLEOTIDE SEQUENCE [LARGE SCALE GENOMIC DNA]</scope>
    <source>
        <strain evidence="4 5">T5054</strain>
    </source>
</reference>
<evidence type="ECO:0000256" key="2">
    <source>
        <dbReference type="ARBA" id="ARBA00022801"/>
    </source>
</evidence>
<name>A0A1V2DW16_9GAMM</name>
<dbReference type="InterPro" id="IPR052558">
    <property type="entry name" value="Siderophore_Hydrolase_D"/>
</dbReference>
<evidence type="ECO:0000256" key="1">
    <source>
        <dbReference type="ARBA" id="ARBA00005622"/>
    </source>
</evidence>
<feature type="chain" id="PRO_5012798737" description="Esterase" evidence="3">
    <location>
        <begin position="23"/>
        <end position="309"/>
    </location>
</feature>
<evidence type="ECO:0000256" key="3">
    <source>
        <dbReference type="SAM" id="SignalP"/>
    </source>
</evidence>
<proteinExistence type="inferred from homology"/>
<feature type="signal peptide" evidence="3">
    <location>
        <begin position="1"/>
        <end position="22"/>
    </location>
</feature>
<accession>A0A1V2DW16</accession>
<dbReference type="AlphaFoldDB" id="A0A1V2DW16"/>
<dbReference type="SUPFAM" id="SSF53474">
    <property type="entry name" value="alpha/beta-Hydrolases"/>
    <property type="match status" value="1"/>
</dbReference>
<dbReference type="PANTHER" id="PTHR40841">
    <property type="entry name" value="SIDEROPHORE TRIACETYLFUSARININE C ESTERASE"/>
    <property type="match status" value="1"/>
</dbReference>
<dbReference type="InterPro" id="IPR029058">
    <property type="entry name" value="AB_hydrolase_fold"/>
</dbReference>
<dbReference type="InterPro" id="IPR000801">
    <property type="entry name" value="Esterase-like"/>
</dbReference>
<keyword evidence="3" id="KW-0732">Signal</keyword>
<dbReference type="Gene3D" id="3.40.50.1820">
    <property type="entry name" value="alpha/beta hydrolase"/>
    <property type="match status" value="1"/>
</dbReference>
<dbReference type="STRING" id="135739.BTO32_06065"/>
<keyword evidence="2" id="KW-0378">Hydrolase</keyword>
<gene>
    <name evidence="4" type="ORF">BTO32_06065</name>
</gene>
<keyword evidence="5" id="KW-1185">Reference proteome</keyword>
<evidence type="ECO:0000313" key="5">
    <source>
        <dbReference type="Proteomes" id="UP000189339"/>
    </source>
</evidence>
<dbReference type="Proteomes" id="UP000189339">
    <property type="component" value="Unassembled WGS sequence"/>
</dbReference>
<evidence type="ECO:0008006" key="6">
    <source>
        <dbReference type="Google" id="ProtNLM"/>
    </source>
</evidence>
<sequence length="309" mass="33483">MRSLGLTFLSGCLLLGSGALLAGTGNRTDAPATLPGTQAFVLASPETGRDYLIQVAVPRRQPPAEGYPVLYVLDGNARFALTLAARDTLFSGSPADLPSPWLIVAIGYPGADRFDTDARAEDYTPPAQRLDDTGDPNNSPQGGAERFLAFLEARLKPAIADRFPIDARRSALLGHSYGGLFTLYTLLEHPSAFRDYIAISPSLWWNRGYLLERLTRLDRNLAGRRLLIGVGGEEQSPRPGEPPEKSRRRQANAMVDNARAAADHLRRNVPGLSVQFICFPGEDHGTVVWPAMRAALTRLHDGEVMAGGV</sequence>